<dbReference type="RefSeq" id="WP_235864497.1">
    <property type="nucleotide sequence ID" value="NZ_OBQC01000001.1"/>
</dbReference>
<name>A0A285TZJ0_9BACL</name>
<sequence length="319" mass="36502">MKKWMNWKVVFIVLGSILLLVTGYGIYLYNEVRSTFDAIHEPLVISSKAPEDNYKISEVSSNEQPFQQEQQNETETAKPITVLLLGIDTDQSKGRADTILVLTLNPAQDAMKILSIPRDTYTEIVGFDFEDKINHSYAFGGVETSLLTVENLLDIPIDYVVSVNMKGFVEMVDIVGGVEVVNDMDFTVDDYHFPEGTITLSGEEALVYVRMRKEDPLGDFGRQMRQRDVLESIFNKAVSFNLVWQAPSILKTIRENVQTNLTFDEMIEFQSTYKSTLDNIEHLKFSQGDGRIEEDGIWYYFLNEDELQDVREVLQKSLM</sequence>
<dbReference type="Proteomes" id="UP000219252">
    <property type="component" value="Unassembled WGS sequence"/>
</dbReference>
<dbReference type="Pfam" id="PF03816">
    <property type="entry name" value="LytR_cpsA_psr"/>
    <property type="match status" value="1"/>
</dbReference>
<dbReference type="Gene3D" id="3.40.630.190">
    <property type="entry name" value="LCP protein"/>
    <property type="match status" value="1"/>
</dbReference>
<dbReference type="InterPro" id="IPR004474">
    <property type="entry name" value="LytR_CpsA_psr"/>
</dbReference>
<evidence type="ECO:0000313" key="3">
    <source>
        <dbReference type="EMBL" id="SOC34903.1"/>
    </source>
</evidence>
<dbReference type="PANTHER" id="PTHR33392">
    <property type="entry name" value="POLYISOPRENYL-TEICHOIC ACID--PEPTIDOGLYCAN TEICHOIC ACID TRANSFERASE TAGU"/>
    <property type="match status" value="1"/>
</dbReference>
<reference evidence="4" key="1">
    <citation type="submission" date="2017-08" db="EMBL/GenBank/DDBJ databases">
        <authorList>
            <person name="Varghese N."/>
            <person name="Submissions S."/>
        </authorList>
    </citation>
    <scope>NUCLEOTIDE SEQUENCE [LARGE SCALE GENOMIC DNA]</scope>
    <source>
        <strain evidence="4">JC23</strain>
    </source>
</reference>
<gene>
    <name evidence="3" type="ORF">SAMN05877842_101154</name>
</gene>
<dbReference type="NCBIfam" id="TIGR00350">
    <property type="entry name" value="lytR_cpsA_psr"/>
    <property type="match status" value="1"/>
</dbReference>
<dbReference type="EMBL" id="OBQC01000001">
    <property type="protein sequence ID" value="SOC34903.1"/>
    <property type="molecule type" value="Genomic_DNA"/>
</dbReference>
<comment type="similarity">
    <text evidence="1">Belongs to the LytR/CpsA/Psr (LCP) family.</text>
</comment>
<evidence type="ECO:0000259" key="2">
    <source>
        <dbReference type="Pfam" id="PF03816"/>
    </source>
</evidence>
<evidence type="ECO:0000313" key="4">
    <source>
        <dbReference type="Proteomes" id="UP000219252"/>
    </source>
</evidence>
<keyword evidence="4" id="KW-1185">Reference proteome</keyword>
<protein>
    <submittedName>
        <fullName evidence="3">LytR family transcriptional attenuator</fullName>
    </submittedName>
</protein>
<evidence type="ECO:0000256" key="1">
    <source>
        <dbReference type="ARBA" id="ARBA00006068"/>
    </source>
</evidence>
<feature type="domain" description="Cell envelope-related transcriptional attenuator" evidence="2">
    <location>
        <begin position="95"/>
        <end position="237"/>
    </location>
</feature>
<dbReference type="InterPro" id="IPR050922">
    <property type="entry name" value="LytR/CpsA/Psr_CW_biosynth"/>
</dbReference>
<proteinExistence type="inferred from homology"/>
<dbReference type="AlphaFoldDB" id="A0A285TZJ0"/>
<organism evidence="3 4">
    <name type="scientific">Ureibacillus acetophenoni</name>
    <dbReference type="NCBI Taxonomy" id="614649"/>
    <lineage>
        <taxon>Bacteria</taxon>
        <taxon>Bacillati</taxon>
        <taxon>Bacillota</taxon>
        <taxon>Bacilli</taxon>
        <taxon>Bacillales</taxon>
        <taxon>Caryophanaceae</taxon>
        <taxon>Ureibacillus</taxon>
    </lineage>
</organism>
<dbReference type="PANTHER" id="PTHR33392:SF6">
    <property type="entry name" value="POLYISOPRENYL-TEICHOIC ACID--PEPTIDOGLYCAN TEICHOIC ACID TRANSFERASE TAGU"/>
    <property type="match status" value="1"/>
</dbReference>
<accession>A0A285TZJ0</accession>